<reference evidence="4 5" key="2">
    <citation type="journal article" date="2016" name="Genome Announc.">
        <title>Complete Genome Sequences of Two Interactive Moderate Thermophiles, Paenibacillus napthalenovorans 32O-Y and Paenibacillus sp. 32O-W.</title>
        <authorList>
            <person name="Butler R.R.III."/>
            <person name="Wang J."/>
            <person name="Stark B.C."/>
            <person name="Pombert J.F."/>
        </authorList>
    </citation>
    <scope>NUCLEOTIDE SEQUENCE [LARGE SCALE GENOMIC DNA]</scope>
    <source>
        <strain evidence="4 5">32O-Y</strain>
    </source>
</reference>
<protein>
    <submittedName>
        <fullName evidence="4">NAD dependent epimerase/dehydratase</fullName>
    </submittedName>
</protein>
<dbReference type="Pfam" id="PF01370">
    <property type="entry name" value="Epimerase"/>
    <property type="match status" value="1"/>
</dbReference>
<feature type="transmembrane region" description="Helical" evidence="2">
    <location>
        <begin position="212"/>
        <end position="231"/>
    </location>
</feature>
<reference evidence="5" key="1">
    <citation type="submission" date="2015-12" db="EMBL/GenBank/DDBJ databases">
        <title>Complete genome sequences of two moderately thermophilic Paenibacillus species.</title>
        <authorList>
            <person name="Butler R.III."/>
            <person name="Wang J."/>
            <person name="Stark B.C."/>
            <person name="Pombert J.-F."/>
        </authorList>
    </citation>
    <scope>NUCLEOTIDE SEQUENCE [LARGE SCALE GENOMIC DNA]</scope>
    <source>
        <strain evidence="5">32O-Y</strain>
    </source>
</reference>
<evidence type="ECO:0000313" key="5">
    <source>
        <dbReference type="Proteomes" id="UP000061660"/>
    </source>
</evidence>
<evidence type="ECO:0000259" key="3">
    <source>
        <dbReference type="Pfam" id="PF01370"/>
    </source>
</evidence>
<dbReference type="Gene3D" id="3.40.50.720">
    <property type="entry name" value="NAD(P)-binding Rossmann-like Domain"/>
    <property type="match status" value="1"/>
</dbReference>
<keyword evidence="2" id="KW-0472">Membrane</keyword>
<keyword evidence="5" id="KW-1185">Reference proteome</keyword>
<accession>A0A0U2UD25</accession>
<dbReference type="KEGG" id="pnp:IJ22_38370"/>
<sequence length="271" mass="30471">MNNNVEYIRITGSFDEVEWEPILNNVDIIIHLAARVHVINETSREPLQEFRRVNVKGTEHLVRSAAIAGVKRFIFMSSIAVVAEQSTVPINEESMAKPETPYGISKWEAEKLVQQISDENAMEWVILRPPMVYGAKAPGNFMRLSNIIRKGTPNPLGAIYNKRSFIFIENLVDAIVLCTQHSKAAGSIYHVSDDEALSTTEFIRQIAKAMNVNLLLIPIPQSLLIFMAGILGKKNLIRKLTESLIIDNSKIKSELGWKPPYTIYKALKNSV</sequence>
<evidence type="ECO:0000313" key="4">
    <source>
        <dbReference type="EMBL" id="ALS24168.1"/>
    </source>
</evidence>
<dbReference type="AlphaFoldDB" id="A0A0U2UD25"/>
<dbReference type="EMBL" id="CP013652">
    <property type="protein sequence ID" value="ALS24168.1"/>
    <property type="molecule type" value="Genomic_DNA"/>
</dbReference>
<dbReference type="PATRIC" id="fig|162209.4.peg.4083"/>
<evidence type="ECO:0000256" key="2">
    <source>
        <dbReference type="SAM" id="Phobius"/>
    </source>
</evidence>
<keyword evidence="2" id="KW-0812">Transmembrane</keyword>
<feature type="domain" description="NAD-dependent epimerase/dehydratase" evidence="3">
    <location>
        <begin position="18"/>
        <end position="190"/>
    </location>
</feature>
<dbReference type="STRING" id="162209.IJ22_38370"/>
<gene>
    <name evidence="4" type="ORF">IJ22_38370</name>
</gene>
<dbReference type="InterPro" id="IPR036291">
    <property type="entry name" value="NAD(P)-bd_dom_sf"/>
</dbReference>
<dbReference type="SUPFAM" id="SSF51735">
    <property type="entry name" value="NAD(P)-binding Rossmann-fold domains"/>
    <property type="match status" value="1"/>
</dbReference>
<name>A0A0U2UD25_9BACL</name>
<dbReference type="PANTHER" id="PTHR43000">
    <property type="entry name" value="DTDP-D-GLUCOSE 4,6-DEHYDRATASE-RELATED"/>
    <property type="match status" value="1"/>
</dbReference>
<comment type="similarity">
    <text evidence="1">Belongs to the NAD(P)-dependent epimerase/dehydratase family.</text>
</comment>
<dbReference type="InterPro" id="IPR001509">
    <property type="entry name" value="Epimerase_deHydtase"/>
</dbReference>
<proteinExistence type="inferred from homology"/>
<evidence type="ECO:0000256" key="1">
    <source>
        <dbReference type="ARBA" id="ARBA00007637"/>
    </source>
</evidence>
<dbReference type="Proteomes" id="UP000061660">
    <property type="component" value="Chromosome"/>
</dbReference>
<organism evidence="4 5">
    <name type="scientific">Paenibacillus naphthalenovorans</name>
    <dbReference type="NCBI Taxonomy" id="162209"/>
    <lineage>
        <taxon>Bacteria</taxon>
        <taxon>Bacillati</taxon>
        <taxon>Bacillota</taxon>
        <taxon>Bacilli</taxon>
        <taxon>Bacillales</taxon>
        <taxon>Paenibacillaceae</taxon>
        <taxon>Paenibacillus</taxon>
    </lineage>
</organism>
<keyword evidence="2" id="KW-1133">Transmembrane helix</keyword>